<dbReference type="EMBL" id="CP036498">
    <property type="protein sequence ID" value="QUS40547.1"/>
    <property type="molecule type" value="Genomic_DNA"/>
</dbReference>
<protein>
    <submittedName>
        <fullName evidence="1">Uncharacterized protein</fullName>
    </submittedName>
</protein>
<accession>A0ABX8AAP3</accession>
<evidence type="ECO:0000313" key="1">
    <source>
        <dbReference type="EMBL" id="QUS40547.1"/>
    </source>
</evidence>
<keyword evidence="2" id="KW-1185">Reference proteome</keyword>
<organism evidence="1 2">
    <name type="scientific">Tardiphaga alba</name>
    <dbReference type="NCBI Taxonomy" id="340268"/>
    <lineage>
        <taxon>Bacteria</taxon>
        <taxon>Pseudomonadati</taxon>
        <taxon>Pseudomonadota</taxon>
        <taxon>Alphaproteobacteria</taxon>
        <taxon>Hyphomicrobiales</taxon>
        <taxon>Nitrobacteraceae</taxon>
        <taxon>Tardiphaga</taxon>
    </lineage>
</organism>
<evidence type="ECO:0000313" key="2">
    <source>
        <dbReference type="Proteomes" id="UP000682843"/>
    </source>
</evidence>
<reference evidence="1 2" key="1">
    <citation type="submission" date="2019-02" db="EMBL/GenBank/DDBJ databases">
        <title>Emended description of the genus Rhodopseudomonas and description of Rhodopseudomonas albus sp. nov., a non-phototrophic, heavy-metal-tolerant bacterium isolated from garden soil.</title>
        <authorList>
            <person name="Bao Z."/>
            <person name="Cao W.W."/>
            <person name="Sato Y."/>
            <person name="Nishizawa T."/>
            <person name="Zhao J."/>
            <person name="Guo Y."/>
            <person name="Ohta H."/>
        </authorList>
    </citation>
    <scope>NUCLEOTIDE SEQUENCE [LARGE SCALE GENOMIC DNA]</scope>
    <source>
        <strain evidence="1 2">SK50-23</strain>
    </source>
</reference>
<name>A0ABX8AAP3_9BRAD</name>
<dbReference type="RefSeq" id="WP_211909130.1">
    <property type="nucleotide sequence ID" value="NZ_CP036498.1"/>
</dbReference>
<gene>
    <name evidence="1" type="ORF">RPMA_18185</name>
</gene>
<proteinExistence type="predicted"/>
<dbReference type="Proteomes" id="UP000682843">
    <property type="component" value="Chromosome"/>
</dbReference>
<sequence>MSDQIIKDLMTKIGDDVGATMRRTLAISPEPRLPVAMSGGASAIALIAAFLDTDPKPEPDPDCVLLAGLLLGRIGPNQVEEAYKDFEILKAAGRTAALTSHKDGS</sequence>